<dbReference type="PANTHER" id="PTHR31302:SF31">
    <property type="entry name" value="PHOSPHODIESTERASE YAEI"/>
    <property type="match status" value="1"/>
</dbReference>
<name>A0A1W9HQY5_9HYPH</name>
<dbReference type="GO" id="GO:0046872">
    <property type="term" value="F:metal ion binding"/>
    <property type="evidence" value="ECO:0007669"/>
    <property type="project" value="UniProtKB-KW"/>
</dbReference>
<dbReference type="InterPro" id="IPR004843">
    <property type="entry name" value="Calcineurin-like_PHP"/>
</dbReference>
<proteinExistence type="predicted"/>
<evidence type="ECO:0000256" key="2">
    <source>
        <dbReference type="ARBA" id="ARBA00022801"/>
    </source>
</evidence>
<dbReference type="GO" id="GO:0008758">
    <property type="term" value="F:UDP-2,3-diacylglucosamine hydrolase activity"/>
    <property type="evidence" value="ECO:0007669"/>
    <property type="project" value="TreeGrafter"/>
</dbReference>
<dbReference type="InterPro" id="IPR006311">
    <property type="entry name" value="TAT_signal"/>
</dbReference>
<dbReference type="GO" id="GO:0009245">
    <property type="term" value="P:lipid A biosynthetic process"/>
    <property type="evidence" value="ECO:0007669"/>
    <property type="project" value="TreeGrafter"/>
</dbReference>
<dbReference type="Proteomes" id="UP000192872">
    <property type="component" value="Unassembled WGS sequence"/>
</dbReference>
<gene>
    <name evidence="4" type="ORF">A4S15_02865</name>
</gene>
<organism evidence="4 5">
    <name type="scientific">Candidatus Raskinella chloraquaticus</name>
    <dbReference type="NCBI Taxonomy" id="1951219"/>
    <lineage>
        <taxon>Bacteria</taxon>
        <taxon>Pseudomonadati</taxon>
        <taxon>Pseudomonadota</taxon>
        <taxon>Alphaproteobacteria</taxon>
        <taxon>Hyphomicrobiales</taxon>
        <taxon>Phreatobacteraceae</taxon>
        <taxon>Candidatus Raskinella</taxon>
    </lineage>
</organism>
<dbReference type="InterPro" id="IPR029052">
    <property type="entry name" value="Metallo-depent_PP-like"/>
</dbReference>
<feature type="domain" description="Calcineurin-like phosphoesterase" evidence="3">
    <location>
        <begin position="57"/>
        <end position="246"/>
    </location>
</feature>
<evidence type="ECO:0000313" key="5">
    <source>
        <dbReference type="Proteomes" id="UP000192872"/>
    </source>
</evidence>
<dbReference type="Gene3D" id="3.60.21.10">
    <property type="match status" value="1"/>
</dbReference>
<dbReference type="InterPro" id="IPR051158">
    <property type="entry name" value="Metallophosphoesterase_sf"/>
</dbReference>
<sequence>MTIRLTRRQVLRSALMLGGSGLAFGAYASWVEPRFRLAIREYRISPSGWPAGLRLTAAFISDLHASEPYMSTQRIAGIVETTNALKPDIILLGGDYCGGAINKPFIGPATVAPILADLHAPLGRHAIFGNHDHNIGIASVRRAFAVGRIPTLENAVTRIETEAGAFWLAGTASALAYWLRRGGESGPEERPIVTIHGRRFRGADDLPGTLAKITDDAPVLLLAHEPDQFAQVPERVALTFSGHTHGGQVYIPGIGRPFVPSLYGERYAYGHIVEKGRHLVVSGGLGLSFLPVRALCPPEITLVRISASFAA</sequence>
<protein>
    <recommendedName>
        <fullName evidence="3">Calcineurin-like phosphoesterase domain-containing protein</fullName>
    </recommendedName>
</protein>
<accession>A0A1W9HQY5</accession>
<evidence type="ECO:0000313" key="4">
    <source>
        <dbReference type="EMBL" id="OQW49672.1"/>
    </source>
</evidence>
<dbReference type="PROSITE" id="PS51318">
    <property type="entry name" value="TAT"/>
    <property type="match status" value="1"/>
</dbReference>
<dbReference type="EMBL" id="LWDL01000031">
    <property type="protein sequence ID" value="OQW49672.1"/>
    <property type="molecule type" value="Genomic_DNA"/>
</dbReference>
<evidence type="ECO:0000256" key="1">
    <source>
        <dbReference type="ARBA" id="ARBA00022723"/>
    </source>
</evidence>
<dbReference type="Pfam" id="PF00149">
    <property type="entry name" value="Metallophos"/>
    <property type="match status" value="1"/>
</dbReference>
<dbReference type="GO" id="GO:0016020">
    <property type="term" value="C:membrane"/>
    <property type="evidence" value="ECO:0007669"/>
    <property type="project" value="GOC"/>
</dbReference>
<dbReference type="SUPFAM" id="SSF56300">
    <property type="entry name" value="Metallo-dependent phosphatases"/>
    <property type="match status" value="1"/>
</dbReference>
<dbReference type="AlphaFoldDB" id="A0A1W9HQY5"/>
<keyword evidence="2" id="KW-0378">Hydrolase</keyword>
<reference evidence="4 5" key="1">
    <citation type="journal article" date="2017" name="Water Res.">
        <title>Comammox in drinking water systems.</title>
        <authorList>
            <person name="Wang Y."/>
            <person name="Ma L."/>
            <person name="Mao Y."/>
            <person name="Jiang X."/>
            <person name="Xia Y."/>
            <person name="Yu K."/>
            <person name="Li B."/>
            <person name="Zhang T."/>
        </authorList>
    </citation>
    <scope>NUCLEOTIDE SEQUENCE [LARGE SCALE GENOMIC DNA]</scope>
    <source>
        <strain evidence="4">SG_bin8</strain>
    </source>
</reference>
<evidence type="ECO:0000259" key="3">
    <source>
        <dbReference type="Pfam" id="PF00149"/>
    </source>
</evidence>
<dbReference type="RefSeq" id="WP_376799890.1">
    <property type="nucleotide sequence ID" value="NZ_DBNB01000008.1"/>
</dbReference>
<dbReference type="PANTHER" id="PTHR31302">
    <property type="entry name" value="TRANSMEMBRANE PROTEIN WITH METALLOPHOSPHOESTERASE DOMAIN-RELATED"/>
    <property type="match status" value="1"/>
</dbReference>
<dbReference type="STRING" id="1827387.A4S15_02865"/>
<comment type="caution">
    <text evidence="4">The sequence shown here is derived from an EMBL/GenBank/DDBJ whole genome shotgun (WGS) entry which is preliminary data.</text>
</comment>
<keyword evidence="1" id="KW-0479">Metal-binding</keyword>